<dbReference type="EMBL" id="CAJPIN010112504">
    <property type="protein sequence ID" value="CAG2069020.1"/>
    <property type="molecule type" value="Genomic_DNA"/>
</dbReference>
<dbReference type="SUPFAM" id="SSF49452">
    <property type="entry name" value="Starch-binding domain-like"/>
    <property type="match status" value="1"/>
</dbReference>
<gene>
    <name evidence="2" type="ORF">TPAB3V08_LOCUS15963</name>
</gene>
<protein>
    <recommendedName>
        <fullName evidence="1">CBM20 domain-containing protein</fullName>
    </recommendedName>
</protein>
<dbReference type="InterPro" id="IPR013784">
    <property type="entry name" value="Carb-bd-like_fold"/>
</dbReference>
<evidence type="ECO:0000313" key="3">
    <source>
        <dbReference type="Proteomes" id="UP001153148"/>
    </source>
</evidence>
<organism evidence="2 3">
    <name type="scientific">Timema podura</name>
    <name type="common">Walking stick</name>
    <dbReference type="NCBI Taxonomy" id="61482"/>
    <lineage>
        <taxon>Eukaryota</taxon>
        <taxon>Metazoa</taxon>
        <taxon>Ecdysozoa</taxon>
        <taxon>Arthropoda</taxon>
        <taxon>Hexapoda</taxon>
        <taxon>Insecta</taxon>
        <taxon>Pterygota</taxon>
        <taxon>Neoptera</taxon>
        <taxon>Polyneoptera</taxon>
        <taxon>Phasmatodea</taxon>
        <taxon>Timematodea</taxon>
        <taxon>Timematoidea</taxon>
        <taxon>Timematidae</taxon>
        <taxon>Timema</taxon>
    </lineage>
</organism>
<name>A0ABN7PPG2_TIMPD</name>
<comment type="caution">
    <text evidence="2">The sequence shown here is derived from an EMBL/GenBank/DDBJ whole genome shotgun (WGS) entry which is preliminary data.</text>
</comment>
<proteinExistence type="predicted"/>
<feature type="non-terminal residue" evidence="2">
    <location>
        <position position="1"/>
    </location>
</feature>
<dbReference type="Proteomes" id="UP001153148">
    <property type="component" value="Unassembled WGS sequence"/>
</dbReference>
<sequence length="209" mass="22949">PCSAGCLCNHVPCPQLGGVSSPTMLRWLPMRGDGSQKSLDVPLHQKMGSLFTQAPAGVEHEETATDVGLGPRQEPRDKLTFLEDELEGSREWRFRVEAETLPGETVCVTGDCRSLGGWASSGVLQLSQETRLDLVPVGLIASNVWSSMVAIPAKRDVQYRYAVCVIIQPDGHMITDTHIIVRHWETHTIPRIVTAKGQWLDCIQPALNS</sequence>
<dbReference type="Pfam" id="PF00686">
    <property type="entry name" value="CBM_20"/>
    <property type="match status" value="1"/>
</dbReference>
<dbReference type="InterPro" id="IPR013783">
    <property type="entry name" value="Ig-like_fold"/>
</dbReference>
<accession>A0ABN7PPG2</accession>
<evidence type="ECO:0000259" key="1">
    <source>
        <dbReference type="SMART" id="SM01065"/>
    </source>
</evidence>
<dbReference type="SMART" id="SM01065">
    <property type="entry name" value="CBM_2"/>
    <property type="match status" value="1"/>
</dbReference>
<dbReference type="Gene3D" id="2.60.40.10">
    <property type="entry name" value="Immunoglobulins"/>
    <property type="match status" value="1"/>
</dbReference>
<reference evidence="2" key="1">
    <citation type="submission" date="2021-03" db="EMBL/GenBank/DDBJ databases">
        <authorList>
            <person name="Tran Van P."/>
        </authorList>
    </citation>
    <scope>NUCLEOTIDE SEQUENCE</scope>
</reference>
<keyword evidence="3" id="KW-1185">Reference proteome</keyword>
<evidence type="ECO:0000313" key="2">
    <source>
        <dbReference type="EMBL" id="CAG2069020.1"/>
    </source>
</evidence>
<feature type="domain" description="CBM20" evidence="1">
    <location>
        <begin position="93"/>
        <end position="201"/>
    </location>
</feature>
<dbReference type="InterPro" id="IPR002044">
    <property type="entry name" value="CBM20"/>
</dbReference>